<dbReference type="InterPro" id="IPR023780">
    <property type="entry name" value="Chromo_domain"/>
</dbReference>
<sequence>MYRAYSRKNDMDEPPMLSDDESDTSEEGDQPSPTKKSKAKEEDKLNLEARFYRFGVSPEWMQIFRILNHRVQDGKEEFMVKWRDVPYSLSTWERPDDPVNNQIR</sequence>
<dbReference type="GeneID" id="110245440"/>
<evidence type="ECO:0000259" key="2">
    <source>
        <dbReference type="PROSITE" id="PS50013"/>
    </source>
</evidence>
<accession>A0A913XPS1</accession>
<keyword evidence="4" id="KW-1185">Reference proteome</keyword>
<dbReference type="Pfam" id="PF00385">
    <property type="entry name" value="Chromo"/>
    <property type="match status" value="1"/>
</dbReference>
<dbReference type="RefSeq" id="XP_020907380.1">
    <property type="nucleotide sequence ID" value="XM_021051721.2"/>
</dbReference>
<proteinExistence type="predicted"/>
<dbReference type="InterPro" id="IPR016197">
    <property type="entry name" value="Chromo-like_dom_sf"/>
</dbReference>
<dbReference type="PROSITE" id="PS50013">
    <property type="entry name" value="CHROMO_2"/>
    <property type="match status" value="1"/>
</dbReference>
<evidence type="ECO:0000256" key="1">
    <source>
        <dbReference type="SAM" id="MobiDB-lite"/>
    </source>
</evidence>
<protein>
    <recommendedName>
        <fullName evidence="2">Chromo domain-containing protein</fullName>
    </recommendedName>
</protein>
<feature type="compositionally biased region" description="Acidic residues" evidence="1">
    <location>
        <begin position="18"/>
        <end position="29"/>
    </location>
</feature>
<feature type="domain" description="Chromo" evidence="2">
    <location>
        <begin position="61"/>
        <end position="104"/>
    </location>
</feature>
<dbReference type="Proteomes" id="UP000887567">
    <property type="component" value="Unplaced"/>
</dbReference>
<evidence type="ECO:0000313" key="4">
    <source>
        <dbReference type="Proteomes" id="UP000887567"/>
    </source>
</evidence>
<dbReference type="SMART" id="SM00298">
    <property type="entry name" value="CHROMO"/>
    <property type="match status" value="1"/>
</dbReference>
<dbReference type="SUPFAM" id="SSF54160">
    <property type="entry name" value="Chromo domain-like"/>
    <property type="match status" value="1"/>
</dbReference>
<organism evidence="3 4">
    <name type="scientific">Exaiptasia diaphana</name>
    <name type="common">Tropical sea anemone</name>
    <name type="synonym">Aiptasia pulchella</name>
    <dbReference type="NCBI Taxonomy" id="2652724"/>
    <lineage>
        <taxon>Eukaryota</taxon>
        <taxon>Metazoa</taxon>
        <taxon>Cnidaria</taxon>
        <taxon>Anthozoa</taxon>
        <taxon>Hexacorallia</taxon>
        <taxon>Actiniaria</taxon>
        <taxon>Aiptasiidae</taxon>
        <taxon>Exaiptasia</taxon>
    </lineage>
</organism>
<evidence type="ECO:0000313" key="3">
    <source>
        <dbReference type="EnsemblMetazoa" id="XP_020907380.1"/>
    </source>
</evidence>
<dbReference type="InterPro" id="IPR000953">
    <property type="entry name" value="Chromo/chromo_shadow_dom"/>
</dbReference>
<reference evidence="3" key="1">
    <citation type="submission" date="2022-11" db="UniProtKB">
        <authorList>
            <consortium name="EnsemblMetazoa"/>
        </authorList>
    </citation>
    <scope>IDENTIFICATION</scope>
</reference>
<dbReference type="EnsemblMetazoa" id="XM_021051721.2">
    <property type="protein sequence ID" value="XP_020907380.1"/>
    <property type="gene ID" value="LOC110245440"/>
</dbReference>
<dbReference type="KEGG" id="epa:110245440"/>
<dbReference type="Gene3D" id="2.40.50.40">
    <property type="match status" value="1"/>
</dbReference>
<dbReference type="OMA" id="STWERPD"/>
<feature type="region of interest" description="Disordered" evidence="1">
    <location>
        <begin position="1"/>
        <end position="42"/>
    </location>
</feature>
<dbReference type="AlphaFoldDB" id="A0A913XPS1"/>
<dbReference type="OrthoDB" id="5857104at2759"/>
<name>A0A913XPS1_EXADI</name>